<keyword evidence="9" id="KW-0732">Signal</keyword>
<evidence type="ECO:0000256" key="9">
    <source>
        <dbReference type="SAM" id="SignalP"/>
    </source>
</evidence>
<dbReference type="NCBIfam" id="NF008277">
    <property type="entry name" value="PRK11055.1"/>
    <property type="match status" value="1"/>
</dbReference>
<dbReference type="EMBL" id="JBDFQZ010000003">
    <property type="protein sequence ID" value="KAK9741158.1"/>
    <property type="molecule type" value="Genomic_DNA"/>
</dbReference>
<gene>
    <name evidence="10" type="ORF">RND81_03G085900</name>
</gene>
<dbReference type="Proteomes" id="UP001443914">
    <property type="component" value="Unassembled WGS sequence"/>
</dbReference>
<dbReference type="GO" id="GO:0006006">
    <property type="term" value="P:glucose metabolic process"/>
    <property type="evidence" value="ECO:0007669"/>
    <property type="project" value="TreeGrafter"/>
</dbReference>
<dbReference type="CDD" id="cd09019">
    <property type="entry name" value="galactose_mutarotase_like"/>
    <property type="match status" value="1"/>
</dbReference>
<comment type="similarity">
    <text evidence="2 5">Belongs to the aldose epimerase family.</text>
</comment>
<name>A0AAW1M4M9_SAPOF</name>
<accession>A0AAW1M4M9</accession>
<dbReference type="InterPro" id="IPR047215">
    <property type="entry name" value="Galactose_mutarotase-like"/>
</dbReference>
<feature type="binding site" evidence="7">
    <location>
        <position position="273"/>
    </location>
    <ligand>
        <name>beta-D-galactose</name>
        <dbReference type="ChEBI" id="CHEBI:27667"/>
    </ligand>
</feature>
<organism evidence="10 11">
    <name type="scientific">Saponaria officinalis</name>
    <name type="common">Common soapwort</name>
    <name type="synonym">Lychnis saponaria</name>
    <dbReference type="NCBI Taxonomy" id="3572"/>
    <lineage>
        <taxon>Eukaryota</taxon>
        <taxon>Viridiplantae</taxon>
        <taxon>Streptophyta</taxon>
        <taxon>Embryophyta</taxon>
        <taxon>Tracheophyta</taxon>
        <taxon>Spermatophyta</taxon>
        <taxon>Magnoliopsida</taxon>
        <taxon>eudicotyledons</taxon>
        <taxon>Gunneridae</taxon>
        <taxon>Pentapetalae</taxon>
        <taxon>Caryophyllales</taxon>
        <taxon>Caryophyllaceae</taxon>
        <taxon>Caryophylleae</taxon>
        <taxon>Saponaria</taxon>
    </lineage>
</organism>
<feature type="signal peptide" evidence="9">
    <location>
        <begin position="1"/>
        <end position="23"/>
    </location>
</feature>
<feature type="binding site" evidence="8">
    <location>
        <begin position="207"/>
        <end position="209"/>
    </location>
    <ligand>
        <name>beta-D-galactose</name>
        <dbReference type="ChEBI" id="CHEBI:27667"/>
    </ligand>
</feature>
<comment type="pathway">
    <text evidence="1 5">Carbohydrate metabolism; hexose metabolism.</text>
</comment>
<comment type="catalytic activity">
    <reaction evidence="5">
        <text>alpha-D-glucose = beta-D-glucose</text>
        <dbReference type="Rhea" id="RHEA:10264"/>
        <dbReference type="ChEBI" id="CHEBI:15903"/>
        <dbReference type="ChEBI" id="CHEBI:17925"/>
        <dbReference type="EC" id="5.1.3.3"/>
    </reaction>
</comment>
<comment type="caution">
    <text evidence="10">The sequence shown here is derived from an EMBL/GenBank/DDBJ whole genome shotgun (WGS) entry which is preliminary data.</text>
</comment>
<dbReference type="FunFam" id="2.70.98.10:FF:000008">
    <property type="entry name" value="Aldose 1-epimerase"/>
    <property type="match status" value="1"/>
</dbReference>
<dbReference type="PIRSF" id="PIRSF005096">
    <property type="entry name" value="GALM"/>
    <property type="match status" value="1"/>
</dbReference>
<evidence type="ECO:0000256" key="1">
    <source>
        <dbReference type="ARBA" id="ARBA00005028"/>
    </source>
</evidence>
<evidence type="ECO:0000256" key="6">
    <source>
        <dbReference type="PIRSR" id="PIRSR005096-1"/>
    </source>
</evidence>
<dbReference type="PANTHER" id="PTHR10091:SF0">
    <property type="entry name" value="GALACTOSE MUTAROTASE"/>
    <property type="match status" value="1"/>
</dbReference>
<dbReference type="SUPFAM" id="SSF74650">
    <property type="entry name" value="Galactose mutarotase-like"/>
    <property type="match status" value="1"/>
</dbReference>
<feature type="binding site" evidence="8">
    <location>
        <begin position="105"/>
        <end position="106"/>
    </location>
    <ligand>
        <name>beta-D-galactose</name>
        <dbReference type="ChEBI" id="CHEBI:27667"/>
    </ligand>
</feature>
<dbReference type="InterPro" id="IPR015443">
    <property type="entry name" value="Aldose_1-epimerase"/>
</dbReference>
<evidence type="ECO:0000256" key="4">
    <source>
        <dbReference type="ARBA" id="ARBA00023277"/>
    </source>
</evidence>
<dbReference type="PANTHER" id="PTHR10091">
    <property type="entry name" value="ALDOSE-1-EPIMERASE"/>
    <property type="match status" value="1"/>
</dbReference>
<evidence type="ECO:0000256" key="3">
    <source>
        <dbReference type="ARBA" id="ARBA00023235"/>
    </source>
</evidence>
<keyword evidence="11" id="KW-1185">Reference proteome</keyword>
<feature type="chain" id="PRO_5043754978" description="Aldose 1-epimerase" evidence="9">
    <location>
        <begin position="24"/>
        <end position="375"/>
    </location>
</feature>
<feature type="active site" description="Proton acceptor" evidence="6">
    <location>
        <position position="339"/>
    </location>
</feature>
<sequence>MAKFLQLILCITHLSLSLISSFALNPQTSSVTNHQHKKGKQSIGVYELKKGNFSIKLTNYGATVISLILPDKYGKLGDVVLGYERVKEYVNDTTYFGAIVGRVANRIAGAQFTYNGVRYKLVPNEGKNILHGGPKGFSRVCWKVDEYFPETHSPNVTFSYYSVDVEEGFPGNLKVKVTYKIIKENQLSIEMSAKAINKATPVNLASHTYWNLGGHNSGNILKHKVQIFASQITPVDNNLIPTGDFEAVKGTPFDFLQPHTVGSRINQLPGGYDINYVVDNVGKTSVMKPVAIVEEEKSGRVMKLWANKPGVQFYTSNTLSNVTGKGGYVYGPHAALCLETQGFPDAVNQPNFPSVMVGPGDTYEHFMLLKFSTTS</sequence>
<protein>
    <recommendedName>
        <fullName evidence="5">Aldose 1-epimerase</fullName>
        <ecNumber evidence="5">5.1.3.3</ecNumber>
    </recommendedName>
</protein>
<reference evidence="10" key="1">
    <citation type="submission" date="2024-03" db="EMBL/GenBank/DDBJ databases">
        <title>WGS assembly of Saponaria officinalis var. Norfolk2.</title>
        <authorList>
            <person name="Jenkins J."/>
            <person name="Shu S."/>
            <person name="Grimwood J."/>
            <person name="Barry K."/>
            <person name="Goodstein D."/>
            <person name="Schmutz J."/>
            <person name="Leebens-Mack J."/>
            <person name="Osbourn A."/>
        </authorList>
    </citation>
    <scope>NUCLEOTIDE SEQUENCE [LARGE SCALE GENOMIC DNA]</scope>
    <source>
        <strain evidence="10">JIC</strain>
    </source>
</reference>
<evidence type="ECO:0000256" key="8">
    <source>
        <dbReference type="PIRSR" id="PIRSR005096-3"/>
    </source>
</evidence>
<dbReference type="Gene3D" id="2.70.98.10">
    <property type="match status" value="1"/>
</dbReference>
<dbReference type="InterPro" id="IPR011013">
    <property type="entry name" value="Gal_mutarotase_sf_dom"/>
</dbReference>
<evidence type="ECO:0000256" key="7">
    <source>
        <dbReference type="PIRSR" id="PIRSR005096-2"/>
    </source>
</evidence>
<evidence type="ECO:0000256" key="5">
    <source>
        <dbReference type="PIRNR" id="PIRNR005096"/>
    </source>
</evidence>
<feature type="active site" description="Proton donor" evidence="6">
    <location>
        <position position="207"/>
    </location>
</feature>
<proteinExistence type="inferred from homology"/>
<keyword evidence="3 5" id="KW-0413">Isomerase</keyword>
<dbReference type="AlphaFoldDB" id="A0AAW1M4M9"/>
<dbReference type="InterPro" id="IPR014718">
    <property type="entry name" value="GH-type_carb-bd"/>
</dbReference>
<evidence type="ECO:0000256" key="2">
    <source>
        <dbReference type="ARBA" id="ARBA00006206"/>
    </source>
</evidence>
<dbReference type="GO" id="GO:0030246">
    <property type="term" value="F:carbohydrate binding"/>
    <property type="evidence" value="ECO:0007669"/>
    <property type="project" value="InterPro"/>
</dbReference>
<keyword evidence="4 5" id="KW-0119">Carbohydrate metabolism</keyword>
<dbReference type="Pfam" id="PF01263">
    <property type="entry name" value="Aldose_epim"/>
    <property type="match status" value="1"/>
</dbReference>
<dbReference type="InterPro" id="IPR008183">
    <property type="entry name" value="Aldose_1/G6P_1-epimerase"/>
</dbReference>
<dbReference type="GO" id="GO:0033499">
    <property type="term" value="P:galactose catabolic process via UDP-galactose, Leloir pathway"/>
    <property type="evidence" value="ECO:0007669"/>
    <property type="project" value="TreeGrafter"/>
</dbReference>
<dbReference type="EC" id="5.1.3.3" evidence="5"/>
<evidence type="ECO:0000313" key="10">
    <source>
        <dbReference type="EMBL" id="KAK9741158.1"/>
    </source>
</evidence>
<evidence type="ECO:0000313" key="11">
    <source>
        <dbReference type="Proteomes" id="UP001443914"/>
    </source>
</evidence>
<dbReference type="GO" id="GO:0004034">
    <property type="term" value="F:aldose 1-epimerase activity"/>
    <property type="evidence" value="ECO:0007669"/>
    <property type="project" value="UniProtKB-EC"/>
</dbReference>